<feature type="chain" id="PRO_5040227147" evidence="1">
    <location>
        <begin position="23"/>
        <end position="117"/>
    </location>
</feature>
<sequence length="117" mass="13156">MKKHLPLMTALLSIGLAVITTAALTLTRPPQTVVFDIKGTLDAYQDNLLQANLTDDEHRKQLARFDKELRLILDDYAKAHHLTIVVPAAVISGAPDMTTELQHHVIKQMKRHKQQSE</sequence>
<reference evidence="3" key="2">
    <citation type="submission" date="2022-12" db="EMBL/GenBank/DDBJ databases">
        <title>Vibrio parahaemolyticus become highly virulent by producing novel Tc toxins.</title>
        <authorList>
            <person name="Yang F."/>
            <person name="You Y."/>
            <person name="Lai Q."/>
            <person name="Xu L."/>
            <person name="Li F."/>
        </authorList>
    </citation>
    <scope>NUCLEOTIDE SEQUENCE</scope>
    <source>
        <strain evidence="3">Vp-HL-202005</strain>
        <plasmid evidence="3">pHLD</plasmid>
    </source>
</reference>
<evidence type="ECO:0000313" key="5">
    <source>
        <dbReference type="Proteomes" id="UP001156560"/>
    </source>
</evidence>
<dbReference type="InterPro" id="IPR014115">
    <property type="entry name" value="TrbI_Ftype"/>
</dbReference>
<dbReference type="Proteomes" id="UP001156560">
    <property type="component" value="Plasmid pHLD"/>
</dbReference>
<evidence type="ECO:0000313" key="2">
    <source>
        <dbReference type="EMBL" id="MCC3807748.1"/>
    </source>
</evidence>
<dbReference type="RefSeq" id="WP_193304365.1">
    <property type="nucleotide sequence ID" value="NZ_CP097872.1"/>
</dbReference>
<geneLocation type="plasmid" evidence="3 5">
    <name>pHLD</name>
</geneLocation>
<evidence type="ECO:0000313" key="3">
    <source>
        <dbReference type="EMBL" id="WAT94018.1"/>
    </source>
</evidence>
<dbReference type="EMBL" id="JACVHL010000030">
    <property type="protein sequence ID" value="MCC3807748.1"/>
    <property type="molecule type" value="Genomic_DNA"/>
</dbReference>
<dbReference type="AlphaFoldDB" id="A0A9Q3YL52"/>
<reference evidence="2" key="1">
    <citation type="submission" date="2020-09" db="EMBL/GenBank/DDBJ databases">
        <title>Genome sequence of Vibrio parahaemolyticus isolates.</title>
        <authorList>
            <person name="Hammerl J.A."/>
            <person name="Strauch E."/>
        </authorList>
    </citation>
    <scope>NUCLEOTIDE SEQUENCE</scope>
    <source>
        <strain evidence="2">17-VB00146</strain>
    </source>
</reference>
<organism evidence="2 4">
    <name type="scientific">Vibrio parahaemolyticus</name>
    <dbReference type="NCBI Taxonomy" id="670"/>
    <lineage>
        <taxon>Bacteria</taxon>
        <taxon>Pseudomonadati</taxon>
        <taxon>Pseudomonadota</taxon>
        <taxon>Gammaproteobacteria</taxon>
        <taxon>Vibrionales</taxon>
        <taxon>Vibrionaceae</taxon>
        <taxon>Vibrio</taxon>
    </lineage>
</organism>
<name>A0A9Q3YL52_VIBPH</name>
<dbReference type="Pfam" id="PF09677">
    <property type="entry name" value="TrbI_Ftype"/>
    <property type="match status" value="1"/>
</dbReference>
<protein>
    <submittedName>
        <fullName evidence="2">TrbI F-type domain-containing protein</fullName>
    </submittedName>
</protein>
<keyword evidence="1" id="KW-0732">Signal</keyword>
<dbReference type="Proteomes" id="UP000726777">
    <property type="component" value="Unassembled WGS sequence"/>
</dbReference>
<dbReference type="EMBL" id="CP114199">
    <property type="protein sequence ID" value="WAT94018.1"/>
    <property type="molecule type" value="Genomic_DNA"/>
</dbReference>
<keyword evidence="3" id="KW-0614">Plasmid</keyword>
<evidence type="ECO:0000256" key="1">
    <source>
        <dbReference type="SAM" id="SignalP"/>
    </source>
</evidence>
<evidence type="ECO:0000313" key="4">
    <source>
        <dbReference type="Proteomes" id="UP000726777"/>
    </source>
</evidence>
<accession>A0A9Q3YL52</accession>
<gene>
    <name evidence="2" type="ORF">IB292_22260</name>
    <name evidence="3" type="ORF">O1Q84_27680</name>
</gene>
<proteinExistence type="predicted"/>
<feature type="signal peptide" evidence="1">
    <location>
        <begin position="1"/>
        <end position="22"/>
    </location>
</feature>